<evidence type="ECO:0000313" key="2">
    <source>
        <dbReference type="Proteomes" id="UP001237780"/>
    </source>
</evidence>
<name>A0ABU0SAC9_9HYPH</name>
<sequence length="62" mass="6730">MSPGVARMAFIEGPRKRAFTSKRQAARRLPVSWKSGAKERCGAELSHAFPAYVGGFENCSDG</sequence>
<dbReference type="Proteomes" id="UP001237780">
    <property type="component" value="Unassembled WGS sequence"/>
</dbReference>
<dbReference type="RefSeq" id="WP_307279711.1">
    <property type="nucleotide sequence ID" value="NZ_JAUSZT010000003.1"/>
</dbReference>
<comment type="caution">
    <text evidence="1">The sequence shown here is derived from an EMBL/GenBank/DDBJ whole genome shotgun (WGS) entry which is preliminary data.</text>
</comment>
<evidence type="ECO:0000313" key="1">
    <source>
        <dbReference type="EMBL" id="MDQ0996668.1"/>
    </source>
</evidence>
<keyword evidence="2" id="KW-1185">Reference proteome</keyword>
<organism evidence="1 2">
    <name type="scientific">Phyllobacterium ifriqiyense</name>
    <dbReference type="NCBI Taxonomy" id="314238"/>
    <lineage>
        <taxon>Bacteria</taxon>
        <taxon>Pseudomonadati</taxon>
        <taxon>Pseudomonadota</taxon>
        <taxon>Alphaproteobacteria</taxon>
        <taxon>Hyphomicrobiales</taxon>
        <taxon>Phyllobacteriaceae</taxon>
        <taxon>Phyllobacterium</taxon>
    </lineage>
</organism>
<reference evidence="1 2" key="1">
    <citation type="submission" date="2023-07" db="EMBL/GenBank/DDBJ databases">
        <title>Comparative genomics of wheat-associated soil bacteria to identify genetic determinants of phenazine resistance.</title>
        <authorList>
            <person name="Mouncey N."/>
        </authorList>
    </citation>
    <scope>NUCLEOTIDE SEQUENCE [LARGE SCALE GENOMIC DNA]</scope>
    <source>
        <strain evidence="1 2">W4I11</strain>
    </source>
</reference>
<dbReference type="EMBL" id="JAUSZT010000003">
    <property type="protein sequence ID" value="MDQ0996668.1"/>
    <property type="molecule type" value="Genomic_DNA"/>
</dbReference>
<accession>A0ABU0SAC9</accession>
<protein>
    <submittedName>
        <fullName evidence="1">Uncharacterized protein</fullName>
    </submittedName>
</protein>
<proteinExistence type="predicted"/>
<gene>
    <name evidence="1" type="ORF">QFZ34_001850</name>
</gene>